<dbReference type="InterPro" id="IPR014722">
    <property type="entry name" value="Rib_uL2_dom2"/>
</dbReference>
<dbReference type="EMBL" id="CAHR02000422">
    <property type="protein sequence ID" value="CCG85063.1"/>
    <property type="molecule type" value="Genomic_DNA"/>
</dbReference>
<reference evidence="1 2" key="1">
    <citation type="journal article" date="2013" name="MBio">
        <title>Genome sequencing of the plant pathogen Taphrina deformans, the causal agent of peach leaf curl.</title>
        <authorList>
            <person name="Cisse O.H."/>
            <person name="Almeida J.M.G.C.F."/>
            <person name="Fonseca A."/>
            <person name="Kumar A.A."/>
            <person name="Salojaervi J."/>
            <person name="Overmyer K."/>
            <person name="Hauser P.M."/>
            <person name="Pagni M."/>
        </authorList>
    </citation>
    <scope>NUCLEOTIDE SEQUENCE [LARGE SCALE GENOMIC DNA]</scope>
    <source>
        <strain evidence="2">PYCC 5710 / ATCC 11124 / CBS 356.35 / IMI 108563 / JCM 9778 / NBRC 8474</strain>
    </source>
</reference>
<dbReference type="Proteomes" id="UP000013776">
    <property type="component" value="Unassembled WGS sequence"/>
</dbReference>
<proteinExistence type="predicted"/>
<dbReference type="Gene3D" id="2.30.30.30">
    <property type="match status" value="1"/>
</dbReference>
<organism evidence="1 2">
    <name type="scientific">Taphrina deformans (strain PYCC 5710 / ATCC 11124 / CBS 356.35 / IMI 108563 / JCM 9778 / NBRC 8474)</name>
    <name type="common">Peach leaf curl fungus</name>
    <name type="synonym">Lalaria deformans</name>
    <dbReference type="NCBI Taxonomy" id="1097556"/>
    <lineage>
        <taxon>Eukaryota</taxon>
        <taxon>Fungi</taxon>
        <taxon>Dikarya</taxon>
        <taxon>Ascomycota</taxon>
        <taxon>Taphrinomycotina</taxon>
        <taxon>Taphrinomycetes</taxon>
        <taxon>Taphrinales</taxon>
        <taxon>Taphrinaceae</taxon>
        <taxon>Taphrina</taxon>
    </lineage>
</organism>
<sequence>MSSAPSTQNEGFRRFVQIGRVVYLSVEPYAGKLAVIAEIVDRNRTFISYSTLIITPYVVPGLPRSTGSTALGKVLGEERCSGEV</sequence>
<dbReference type="InterPro" id="IPR008991">
    <property type="entry name" value="Translation_prot_SH3-like_sf"/>
</dbReference>
<dbReference type="AlphaFoldDB" id="R4XH94"/>
<evidence type="ECO:0000313" key="2">
    <source>
        <dbReference type="Proteomes" id="UP000013776"/>
    </source>
</evidence>
<dbReference type="CDD" id="cd23702">
    <property type="entry name" value="eL14"/>
    <property type="match status" value="1"/>
</dbReference>
<dbReference type="STRING" id="1097556.R4XH94"/>
<gene>
    <name evidence="1" type="ORF">TAPDE_005650</name>
</gene>
<keyword evidence="2" id="KW-1185">Reference proteome</keyword>
<evidence type="ECO:0000313" key="1">
    <source>
        <dbReference type="EMBL" id="CCG85063.1"/>
    </source>
</evidence>
<dbReference type="SUPFAM" id="SSF50104">
    <property type="entry name" value="Translation proteins SH3-like domain"/>
    <property type="match status" value="1"/>
</dbReference>
<dbReference type="OrthoDB" id="1875589at2759"/>
<name>R4XH94_TAPDE</name>
<comment type="caution">
    <text evidence="1">The sequence shown here is derived from an EMBL/GenBank/DDBJ whole genome shotgun (WGS) entry which is preliminary data.</text>
</comment>
<protein>
    <submittedName>
        <fullName evidence="1">Uncharacterized protein</fullName>
    </submittedName>
</protein>
<accession>R4XH94</accession>